<reference evidence="1" key="1">
    <citation type="submission" date="2014-11" db="EMBL/GenBank/DDBJ databases">
        <authorList>
            <person name="Amaro Gonzalez C."/>
        </authorList>
    </citation>
    <scope>NUCLEOTIDE SEQUENCE</scope>
</reference>
<organism evidence="1">
    <name type="scientific">Anguilla anguilla</name>
    <name type="common">European freshwater eel</name>
    <name type="synonym">Muraena anguilla</name>
    <dbReference type="NCBI Taxonomy" id="7936"/>
    <lineage>
        <taxon>Eukaryota</taxon>
        <taxon>Metazoa</taxon>
        <taxon>Chordata</taxon>
        <taxon>Craniata</taxon>
        <taxon>Vertebrata</taxon>
        <taxon>Euteleostomi</taxon>
        <taxon>Actinopterygii</taxon>
        <taxon>Neopterygii</taxon>
        <taxon>Teleostei</taxon>
        <taxon>Anguilliformes</taxon>
        <taxon>Anguillidae</taxon>
        <taxon>Anguilla</taxon>
    </lineage>
</organism>
<sequence>MDNVRQKLQVTLTACMCHVKICMML</sequence>
<name>A0A0E9UQJ6_ANGAN</name>
<accession>A0A0E9UQJ6</accession>
<dbReference type="AlphaFoldDB" id="A0A0E9UQJ6"/>
<evidence type="ECO:0000313" key="1">
    <source>
        <dbReference type="EMBL" id="JAH68097.1"/>
    </source>
</evidence>
<reference evidence="1" key="2">
    <citation type="journal article" date="2015" name="Fish Shellfish Immunol.">
        <title>Early steps in the European eel (Anguilla anguilla)-Vibrio vulnificus interaction in the gills: Role of the RtxA13 toxin.</title>
        <authorList>
            <person name="Callol A."/>
            <person name="Pajuelo D."/>
            <person name="Ebbesson L."/>
            <person name="Teles M."/>
            <person name="MacKenzie S."/>
            <person name="Amaro C."/>
        </authorList>
    </citation>
    <scope>NUCLEOTIDE SEQUENCE</scope>
</reference>
<proteinExistence type="predicted"/>
<protein>
    <submittedName>
        <fullName evidence="1">Uncharacterized protein</fullName>
    </submittedName>
</protein>
<dbReference type="EMBL" id="GBXM01040480">
    <property type="protein sequence ID" value="JAH68097.1"/>
    <property type="molecule type" value="Transcribed_RNA"/>
</dbReference>